<dbReference type="Gene3D" id="3.40.30.10">
    <property type="entry name" value="Glutaredoxin"/>
    <property type="match status" value="1"/>
</dbReference>
<protein>
    <recommendedName>
        <fullName evidence="5">GST N-terminal domain-containing protein</fullName>
    </recommendedName>
</protein>
<dbReference type="EMBL" id="JAULSV010000001">
    <property type="protein sequence ID" value="KAK0657927.1"/>
    <property type="molecule type" value="Genomic_DNA"/>
</dbReference>
<dbReference type="SUPFAM" id="SSF47616">
    <property type="entry name" value="GST C-terminal domain-like"/>
    <property type="match status" value="1"/>
</dbReference>
<dbReference type="Pfam" id="PF13409">
    <property type="entry name" value="GST_N_2"/>
    <property type="match status" value="1"/>
</dbReference>
<dbReference type="Gene3D" id="1.20.1050.10">
    <property type="match status" value="1"/>
</dbReference>
<dbReference type="AlphaFoldDB" id="A0AA39YUP3"/>
<accession>A0AA39YUP3</accession>
<proteinExistence type="predicted"/>
<evidence type="ECO:0000259" key="1">
    <source>
        <dbReference type="Pfam" id="PF13409"/>
    </source>
</evidence>
<evidence type="ECO:0000259" key="2">
    <source>
        <dbReference type="Pfam" id="PF22041"/>
    </source>
</evidence>
<feature type="domain" description="GST N-terminal" evidence="1">
    <location>
        <begin position="163"/>
        <end position="233"/>
    </location>
</feature>
<dbReference type="SUPFAM" id="SSF52833">
    <property type="entry name" value="Thioredoxin-like"/>
    <property type="match status" value="1"/>
</dbReference>
<sequence length="387" mass="44605">MPRGVGRRLGLQSSAASKYLVSHSKSVLLRASDDCCVGIFDFGQRRYFGQPVPLLCRIPSHLQAETTRSFPIRHAPTAPGRGRRLGPSSSHLSVVLRPKPILRHKRDRQGAVDSTLSEPAVITVEEPRGCSWNTKHHQIQRFNMASDPIILFDIPTREPRTTWSLNPWKTRFMFAYKGLDFKTEWVEYPDIKSRLEAHITPPWKQPIYTIPTVRFPDGTYLMDSKRIAEAINERYPNPPLRIESKHYTWLEKNYGRLMTDFEGVYLPNIPRRLLSEASQPYWYRTREEDVGMSLDQLEKERGGEVAWGLVEPLLKEVAGMLRENGEGPYFLGKEVSYADFWWAGFLLFVRKIGEDLWEELVRRSGEDGGAHGELLEGVKVWCERVDH</sequence>
<name>A0AA39YUP3_9PEZI</name>
<gene>
    <name evidence="3" type="ORF">B0T16DRAFT_402762</name>
</gene>
<dbReference type="InterPro" id="IPR036249">
    <property type="entry name" value="Thioredoxin-like_sf"/>
</dbReference>
<evidence type="ECO:0000313" key="4">
    <source>
        <dbReference type="Proteomes" id="UP001174936"/>
    </source>
</evidence>
<dbReference type="CDD" id="cd00299">
    <property type="entry name" value="GST_C_family"/>
    <property type="match status" value="1"/>
</dbReference>
<keyword evidence="4" id="KW-1185">Reference proteome</keyword>
<evidence type="ECO:0008006" key="5">
    <source>
        <dbReference type="Google" id="ProtNLM"/>
    </source>
</evidence>
<evidence type="ECO:0000313" key="3">
    <source>
        <dbReference type="EMBL" id="KAK0657927.1"/>
    </source>
</evidence>
<dbReference type="Proteomes" id="UP001174936">
    <property type="component" value="Unassembled WGS sequence"/>
</dbReference>
<feature type="domain" description="Glutathione S-transferase UstS-like C-terminal" evidence="2">
    <location>
        <begin position="266"/>
        <end position="378"/>
    </location>
</feature>
<dbReference type="CDD" id="cd03038">
    <property type="entry name" value="GST_N_etherase_LigE"/>
    <property type="match status" value="1"/>
</dbReference>
<dbReference type="InterPro" id="IPR004045">
    <property type="entry name" value="Glutathione_S-Trfase_N"/>
</dbReference>
<reference evidence="3" key="1">
    <citation type="submission" date="2023-06" db="EMBL/GenBank/DDBJ databases">
        <title>Genome-scale phylogeny and comparative genomics of the fungal order Sordariales.</title>
        <authorList>
            <consortium name="Lawrence Berkeley National Laboratory"/>
            <person name="Hensen N."/>
            <person name="Bonometti L."/>
            <person name="Westerberg I."/>
            <person name="Brannstrom I.O."/>
            <person name="Guillou S."/>
            <person name="Cros-Aarteil S."/>
            <person name="Calhoun S."/>
            <person name="Haridas S."/>
            <person name="Kuo A."/>
            <person name="Mondo S."/>
            <person name="Pangilinan J."/>
            <person name="Riley R."/>
            <person name="Labutti K."/>
            <person name="Andreopoulos B."/>
            <person name="Lipzen A."/>
            <person name="Chen C."/>
            <person name="Yanf M."/>
            <person name="Daum C."/>
            <person name="Ng V."/>
            <person name="Clum A."/>
            <person name="Steindorff A."/>
            <person name="Ohm R."/>
            <person name="Martin F."/>
            <person name="Silar P."/>
            <person name="Natvig D."/>
            <person name="Lalanne C."/>
            <person name="Gautier V."/>
            <person name="Ament-Velasquez S.L."/>
            <person name="Kruys A."/>
            <person name="Hutchinson M.I."/>
            <person name="Powell A.J."/>
            <person name="Barry K."/>
            <person name="Miller A.N."/>
            <person name="Grigoriev I.V."/>
            <person name="Debuchy R."/>
            <person name="Gladieux P."/>
            <person name="Thoren M.H."/>
            <person name="Johannesson H."/>
        </authorList>
    </citation>
    <scope>NUCLEOTIDE SEQUENCE</scope>
    <source>
        <strain evidence="3">SMH2532-1</strain>
    </source>
</reference>
<dbReference type="Pfam" id="PF22041">
    <property type="entry name" value="GST_C_7"/>
    <property type="match status" value="1"/>
</dbReference>
<comment type="caution">
    <text evidence="3">The sequence shown here is derived from an EMBL/GenBank/DDBJ whole genome shotgun (WGS) entry which is preliminary data.</text>
</comment>
<organism evidence="3 4">
    <name type="scientific">Cercophora newfieldiana</name>
    <dbReference type="NCBI Taxonomy" id="92897"/>
    <lineage>
        <taxon>Eukaryota</taxon>
        <taxon>Fungi</taxon>
        <taxon>Dikarya</taxon>
        <taxon>Ascomycota</taxon>
        <taxon>Pezizomycotina</taxon>
        <taxon>Sordariomycetes</taxon>
        <taxon>Sordariomycetidae</taxon>
        <taxon>Sordariales</taxon>
        <taxon>Lasiosphaeriaceae</taxon>
        <taxon>Cercophora</taxon>
    </lineage>
</organism>
<dbReference type="InterPro" id="IPR054416">
    <property type="entry name" value="GST_UstS-like_C"/>
</dbReference>
<dbReference type="InterPro" id="IPR036282">
    <property type="entry name" value="Glutathione-S-Trfase_C_sf"/>
</dbReference>